<reference evidence="14 15" key="1">
    <citation type="submission" date="2017-10" db="EMBL/GenBank/DDBJ databases">
        <title>Draft genome sequence of Anoxybacillus flavithermus KU2-6-11 from caldera Uzon (Russia:Kamchtka).</title>
        <authorList>
            <person name="Korzhuk A.V."/>
            <person name="Rozanov A.S."/>
            <person name="Bryanskaya A.V."/>
            <person name="Peltek S.E."/>
        </authorList>
    </citation>
    <scope>NUCLEOTIDE SEQUENCE [LARGE SCALE GENOMIC DNA]</scope>
    <source>
        <strain evidence="14 15">KU2-6_11</strain>
    </source>
</reference>
<evidence type="ECO:0000313" key="15">
    <source>
        <dbReference type="Proteomes" id="UP000230559"/>
    </source>
</evidence>
<sequence>MRIGIIGGGAVGLLTAAYFSKNHDVTIYTRRHEQAEQLCTYGLTVMYGNERTTYRVHAEPFVRAIEEDVLFIAVKQYDVTHILNTRIHMLQANAIMFLQNGMGHVLHLPHMPHNDIALAVVEHGALKIDDTTVSHTGVGRTKWSVWRGEKETFSFLSVTDARFPFQYVEDWKTMLIEKLMVNVCINPLTALLGVPNGMLVTHAPYRQAMEQLFHEVASIFELEQQERIWQHVETVCQQTAVNRSSMLRDIEAGRRTELDAILGYVIERANERHIPAPISTFLYALVKGKELEGEKEK</sequence>
<dbReference type="InterPro" id="IPR013328">
    <property type="entry name" value="6PGD_dom2"/>
</dbReference>
<evidence type="ECO:0000256" key="3">
    <source>
        <dbReference type="ARBA" id="ARBA00007870"/>
    </source>
</evidence>
<evidence type="ECO:0000256" key="8">
    <source>
        <dbReference type="ARBA" id="ARBA00023002"/>
    </source>
</evidence>
<dbReference type="InterPro" id="IPR008927">
    <property type="entry name" value="6-PGluconate_DH-like_C_sf"/>
</dbReference>
<comment type="function">
    <text evidence="1 11">Catalyzes the NADPH-dependent reduction of ketopantoate into pantoic acid.</text>
</comment>
<dbReference type="PANTHER" id="PTHR43765:SF2">
    <property type="entry name" value="2-DEHYDROPANTOATE 2-REDUCTASE"/>
    <property type="match status" value="1"/>
</dbReference>
<comment type="pathway">
    <text evidence="2 11">Cofactor biosynthesis; (R)-pantothenate biosynthesis; (R)-pantoate from 3-methyl-2-oxobutanoate: step 2/2.</text>
</comment>
<dbReference type="SUPFAM" id="SSF48179">
    <property type="entry name" value="6-phosphogluconate dehydrogenase C-terminal domain-like"/>
    <property type="match status" value="1"/>
</dbReference>
<dbReference type="Gene3D" id="1.10.1040.10">
    <property type="entry name" value="N-(1-d-carboxylethyl)-l-norvaline Dehydrogenase, domain 2"/>
    <property type="match status" value="1"/>
</dbReference>
<comment type="catalytic activity">
    <reaction evidence="10 11">
        <text>(R)-pantoate + NADP(+) = 2-dehydropantoate + NADPH + H(+)</text>
        <dbReference type="Rhea" id="RHEA:16233"/>
        <dbReference type="ChEBI" id="CHEBI:11561"/>
        <dbReference type="ChEBI" id="CHEBI:15378"/>
        <dbReference type="ChEBI" id="CHEBI:15980"/>
        <dbReference type="ChEBI" id="CHEBI:57783"/>
        <dbReference type="ChEBI" id="CHEBI:58349"/>
        <dbReference type="EC" id="1.1.1.169"/>
    </reaction>
</comment>
<evidence type="ECO:0000256" key="5">
    <source>
        <dbReference type="ARBA" id="ARBA00019465"/>
    </source>
</evidence>
<dbReference type="RefSeq" id="WP_035046532.1">
    <property type="nucleotide sequence ID" value="NZ_PEDM01000001.1"/>
</dbReference>
<evidence type="ECO:0000259" key="12">
    <source>
        <dbReference type="Pfam" id="PF02558"/>
    </source>
</evidence>
<dbReference type="UniPathway" id="UPA00028">
    <property type="reaction ID" value="UER00004"/>
</dbReference>
<dbReference type="EC" id="1.1.1.169" evidence="4 11"/>
<comment type="caution">
    <text evidence="14">The sequence shown here is derived from an EMBL/GenBank/DDBJ whole genome shotgun (WGS) entry which is preliminary data.</text>
</comment>
<dbReference type="PANTHER" id="PTHR43765">
    <property type="entry name" value="2-DEHYDROPANTOATE 2-REDUCTASE-RELATED"/>
    <property type="match status" value="1"/>
</dbReference>
<evidence type="ECO:0000256" key="4">
    <source>
        <dbReference type="ARBA" id="ARBA00013014"/>
    </source>
</evidence>
<dbReference type="InterPro" id="IPR003710">
    <property type="entry name" value="ApbA"/>
</dbReference>
<proteinExistence type="inferred from homology"/>
<evidence type="ECO:0000256" key="2">
    <source>
        <dbReference type="ARBA" id="ARBA00004994"/>
    </source>
</evidence>
<keyword evidence="6 11" id="KW-0566">Pantothenate biosynthesis</keyword>
<dbReference type="GO" id="GO:0015940">
    <property type="term" value="P:pantothenate biosynthetic process"/>
    <property type="evidence" value="ECO:0007669"/>
    <property type="project" value="UniProtKB-UniPathway"/>
</dbReference>
<dbReference type="SUPFAM" id="SSF51735">
    <property type="entry name" value="NAD(P)-binding Rossmann-fold domains"/>
    <property type="match status" value="1"/>
</dbReference>
<evidence type="ECO:0000259" key="13">
    <source>
        <dbReference type="Pfam" id="PF08546"/>
    </source>
</evidence>
<evidence type="ECO:0000256" key="1">
    <source>
        <dbReference type="ARBA" id="ARBA00002919"/>
    </source>
</evidence>
<dbReference type="GO" id="GO:0008677">
    <property type="term" value="F:2-dehydropantoate 2-reductase activity"/>
    <property type="evidence" value="ECO:0007669"/>
    <property type="project" value="UniProtKB-EC"/>
</dbReference>
<evidence type="ECO:0000313" key="14">
    <source>
        <dbReference type="EMBL" id="PIC06098.1"/>
    </source>
</evidence>
<dbReference type="GO" id="GO:0050661">
    <property type="term" value="F:NADP binding"/>
    <property type="evidence" value="ECO:0007669"/>
    <property type="project" value="TreeGrafter"/>
</dbReference>
<dbReference type="GO" id="GO:0005737">
    <property type="term" value="C:cytoplasm"/>
    <property type="evidence" value="ECO:0007669"/>
    <property type="project" value="TreeGrafter"/>
</dbReference>
<gene>
    <name evidence="14" type="ORF">CS060_00820</name>
</gene>
<dbReference type="NCBIfam" id="TIGR00745">
    <property type="entry name" value="apbA_panE"/>
    <property type="match status" value="1"/>
</dbReference>
<name>A0A2G5RTD2_9BACL</name>
<dbReference type="Proteomes" id="UP000230559">
    <property type="component" value="Unassembled WGS sequence"/>
</dbReference>
<comment type="similarity">
    <text evidence="3 11">Belongs to the ketopantoate reductase family.</text>
</comment>
<dbReference type="NCBIfam" id="NF005093">
    <property type="entry name" value="PRK06522.2-4"/>
    <property type="match status" value="1"/>
</dbReference>
<dbReference type="Pfam" id="PF02558">
    <property type="entry name" value="ApbA"/>
    <property type="match status" value="1"/>
</dbReference>
<feature type="domain" description="Ketopantoate reductase C-terminal" evidence="13">
    <location>
        <begin position="171"/>
        <end position="290"/>
    </location>
</feature>
<keyword evidence="8 11" id="KW-0560">Oxidoreductase</keyword>
<dbReference type="Pfam" id="PF08546">
    <property type="entry name" value="ApbA_C"/>
    <property type="match status" value="1"/>
</dbReference>
<organism evidence="14 15">
    <name type="scientific">Anoxybacillus flavithermus</name>
    <dbReference type="NCBI Taxonomy" id="33934"/>
    <lineage>
        <taxon>Bacteria</taxon>
        <taxon>Bacillati</taxon>
        <taxon>Bacillota</taxon>
        <taxon>Bacilli</taxon>
        <taxon>Bacillales</taxon>
        <taxon>Anoxybacillaceae</taxon>
        <taxon>Anoxybacillus</taxon>
    </lineage>
</organism>
<dbReference type="InterPro" id="IPR036291">
    <property type="entry name" value="NAD(P)-bd_dom_sf"/>
</dbReference>
<feature type="domain" description="Ketopantoate reductase N-terminal" evidence="12">
    <location>
        <begin position="3"/>
        <end position="147"/>
    </location>
</feature>
<accession>A0A2G5RTD2</accession>
<dbReference type="AlphaFoldDB" id="A0A2G5RTD2"/>
<dbReference type="InterPro" id="IPR013332">
    <property type="entry name" value="KPR_N"/>
</dbReference>
<evidence type="ECO:0000256" key="7">
    <source>
        <dbReference type="ARBA" id="ARBA00022857"/>
    </source>
</evidence>
<evidence type="ECO:0000256" key="6">
    <source>
        <dbReference type="ARBA" id="ARBA00022655"/>
    </source>
</evidence>
<evidence type="ECO:0000256" key="9">
    <source>
        <dbReference type="ARBA" id="ARBA00032024"/>
    </source>
</evidence>
<protein>
    <recommendedName>
        <fullName evidence="5 11">2-dehydropantoate 2-reductase</fullName>
        <ecNumber evidence="4 11">1.1.1.169</ecNumber>
    </recommendedName>
    <alternativeName>
        <fullName evidence="9 11">Ketopantoate reductase</fullName>
    </alternativeName>
</protein>
<dbReference type="Gene3D" id="3.40.50.720">
    <property type="entry name" value="NAD(P)-binding Rossmann-like Domain"/>
    <property type="match status" value="1"/>
</dbReference>
<evidence type="ECO:0000256" key="11">
    <source>
        <dbReference type="RuleBase" id="RU362068"/>
    </source>
</evidence>
<keyword evidence="7 11" id="KW-0521">NADP</keyword>
<dbReference type="InterPro" id="IPR050838">
    <property type="entry name" value="Ketopantoate_reductase"/>
</dbReference>
<evidence type="ECO:0000256" key="10">
    <source>
        <dbReference type="ARBA" id="ARBA00048793"/>
    </source>
</evidence>
<dbReference type="InterPro" id="IPR013752">
    <property type="entry name" value="KPA_reductase"/>
</dbReference>
<dbReference type="EMBL" id="PEDM01000001">
    <property type="protein sequence ID" value="PIC06098.1"/>
    <property type="molecule type" value="Genomic_DNA"/>
</dbReference>